<comment type="caution">
    <text evidence="7">The sequence shown here is derived from an EMBL/GenBank/DDBJ whole genome shotgun (WGS) entry which is preliminary data.</text>
</comment>
<dbReference type="PANTHER" id="PTHR11662">
    <property type="entry name" value="SOLUTE CARRIER FAMILY 17"/>
    <property type="match status" value="1"/>
</dbReference>
<gene>
    <name evidence="7" type="ORF">PR048_026420</name>
</gene>
<name>A0ABQ9GLB2_9NEOP</name>
<feature type="compositionally biased region" description="Low complexity" evidence="5">
    <location>
        <begin position="15"/>
        <end position="31"/>
    </location>
</feature>
<reference evidence="7 8" key="1">
    <citation type="submission" date="2023-02" db="EMBL/GenBank/DDBJ databases">
        <title>LHISI_Scaffold_Assembly.</title>
        <authorList>
            <person name="Stuart O.P."/>
            <person name="Cleave R."/>
            <person name="Magrath M.J.L."/>
            <person name="Mikheyev A.S."/>
        </authorList>
    </citation>
    <scope>NUCLEOTIDE SEQUENCE [LARGE SCALE GENOMIC DNA]</scope>
    <source>
        <strain evidence="7">Daus_M_001</strain>
        <tissue evidence="7">Leg muscle</tissue>
    </source>
</reference>
<protein>
    <recommendedName>
        <fullName evidence="9">Inorganic phosphate cotransporter</fullName>
    </recommendedName>
</protein>
<evidence type="ECO:0000256" key="6">
    <source>
        <dbReference type="SAM" id="Phobius"/>
    </source>
</evidence>
<evidence type="ECO:0008006" key="9">
    <source>
        <dbReference type="Google" id="ProtNLM"/>
    </source>
</evidence>
<keyword evidence="2 6" id="KW-0812">Transmembrane</keyword>
<evidence type="ECO:0000256" key="5">
    <source>
        <dbReference type="SAM" id="MobiDB-lite"/>
    </source>
</evidence>
<sequence length="391" mass="42505">MSNSLSLATTSMVRSTATSSGNGTTTASNTTESDSCHVPADNSSVSPVKDKEGEFDWDELTQSYVNNAATYGTLLTIMIGARIADWWSPKKVLVLISILYTVVYMLTPVLARWSVYALISSRALYGLLMGPSRPATNALDAAWYPPVERQLLCGIVVSGTLVLFFTYDSPMDHPRISEAEKEYIVTSTKKERKSGYVSSLPHAATWFGQLFFGFVARWIRKTGYINQLTQYRIFNALAMFGPAATLVAITQSGCNTTLIVALLVATTGLQSAYLTGSLLNHMDLAINLVPTLNGISETITSITGIVSPTVAAALINKQETLTAWSKIFYISAAFSALPYAVFLVFGSADEQPWNKPRRKEAEHVEKEERVDCVLEGGETQAGNGEQKTTTG</sequence>
<dbReference type="InterPro" id="IPR011701">
    <property type="entry name" value="MFS"/>
</dbReference>
<evidence type="ECO:0000256" key="3">
    <source>
        <dbReference type="ARBA" id="ARBA00022989"/>
    </source>
</evidence>
<dbReference type="InterPro" id="IPR050382">
    <property type="entry name" value="MFS_Na/Anion_cotransporter"/>
</dbReference>
<keyword evidence="8" id="KW-1185">Reference proteome</keyword>
<feature type="transmembrane region" description="Helical" evidence="6">
    <location>
        <begin position="294"/>
        <end position="315"/>
    </location>
</feature>
<feature type="transmembrane region" description="Helical" evidence="6">
    <location>
        <begin position="199"/>
        <end position="219"/>
    </location>
</feature>
<evidence type="ECO:0000256" key="4">
    <source>
        <dbReference type="ARBA" id="ARBA00023136"/>
    </source>
</evidence>
<proteinExistence type="predicted"/>
<keyword evidence="3 6" id="KW-1133">Transmembrane helix</keyword>
<dbReference type="PANTHER" id="PTHR11662:SF399">
    <property type="entry name" value="FI19708P1-RELATED"/>
    <property type="match status" value="1"/>
</dbReference>
<feature type="transmembrane region" description="Helical" evidence="6">
    <location>
        <begin position="256"/>
        <end position="274"/>
    </location>
</feature>
<dbReference type="Pfam" id="PF07690">
    <property type="entry name" value="MFS_1"/>
    <property type="match status" value="1"/>
</dbReference>
<feature type="region of interest" description="Disordered" evidence="5">
    <location>
        <begin position="15"/>
        <end position="49"/>
    </location>
</feature>
<feature type="transmembrane region" description="Helical" evidence="6">
    <location>
        <begin position="231"/>
        <end position="249"/>
    </location>
</feature>
<keyword evidence="4 6" id="KW-0472">Membrane</keyword>
<feature type="transmembrane region" description="Helical" evidence="6">
    <location>
        <begin position="327"/>
        <end position="348"/>
    </location>
</feature>
<feature type="compositionally biased region" description="Polar residues" evidence="5">
    <location>
        <begin position="380"/>
        <end position="391"/>
    </location>
</feature>
<comment type="subcellular location">
    <subcellularLocation>
        <location evidence="1">Membrane</location>
        <topology evidence="1">Multi-pass membrane protein</topology>
    </subcellularLocation>
</comment>
<dbReference type="Gene3D" id="1.20.1250.20">
    <property type="entry name" value="MFS general substrate transporter like domains"/>
    <property type="match status" value="2"/>
</dbReference>
<dbReference type="EMBL" id="JARBHB010000011">
    <property type="protein sequence ID" value="KAJ8872804.1"/>
    <property type="molecule type" value="Genomic_DNA"/>
</dbReference>
<evidence type="ECO:0000313" key="7">
    <source>
        <dbReference type="EMBL" id="KAJ8872804.1"/>
    </source>
</evidence>
<organism evidence="7 8">
    <name type="scientific">Dryococelus australis</name>
    <dbReference type="NCBI Taxonomy" id="614101"/>
    <lineage>
        <taxon>Eukaryota</taxon>
        <taxon>Metazoa</taxon>
        <taxon>Ecdysozoa</taxon>
        <taxon>Arthropoda</taxon>
        <taxon>Hexapoda</taxon>
        <taxon>Insecta</taxon>
        <taxon>Pterygota</taxon>
        <taxon>Neoptera</taxon>
        <taxon>Polyneoptera</taxon>
        <taxon>Phasmatodea</taxon>
        <taxon>Verophasmatodea</taxon>
        <taxon>Anareolatae</taxon>
        <taxon>Phasmatidae</taxon>
        <taxon>Eurycanthinae</taxon>
        <taxon>Dryococelus</taxon>
    </lineage>
</organism>
<accession>A0ABQ9GLB2</accession>
<evidence type="ECO:0000256" key="2">
    <source>
        <dbReference type="ARBA" id="ARBA00022692"/>
    </source>
</evidence>
<dbReference type="Proteomes" id="UP001159363">
    <property type="component" value="Chromosome 10"/>
</dbReference>
<dbReference type="InterPro" id="IPR036259">
    <property type="entry name" value="MFS_trans_sf"/>
</dbReference>
<dbReference type="SUPFAM" id="SSF103473">
    <property type="entry name" value="MFS general substrate transporter"/>
    <property type="match status" value="1"/>
</dbReference>
<evidence type="ECO:0000256" key="1">
    <source>
        <dbReference type="ARBA" id="ARBA00004141"/>
    </source>
</evidence>
<feature type="transmembrane region" description="Helical" evidence="6">
    <location>
        <begin position="92"/>
        <end position="119"/>
    </location>
</feature>
<feature type="compositionally biased region" description="Basic and acidic residues" evidence="5">
    <location>
        <begin position="359"/>
        <end position="372"/>
    </location>
</feature>
<evidence type="ECO:0000313" key="8">
    <source>
        <dbReference type="Proteomes" id="UP001159363"/>
    </source>
</evidence>
<feature type="region of interest" description="Disordered" evidence="5">
    <location>
        <begin position="352"/>
        <end position="391"/>
    </location>
</feature>